<protein>
    <submittedName>
        <fullName evidence="4">NUDIX domain-containing protein</fullName>
    </submittedName>
</protein>
<dbReference type="PANTHER" id="PTHR43046:SF16">
    <property type="entry name" value="ADP-RIBOSE PYROPHOSPHATASE YJHB-RELATED"/>
    <property type="match status" value="1"/>
</dbReference>
<dbReference type="PROSITE" id="PS51462">
    <property type="entry name" value="NUDIX"/>
    <property type="match status" value="1"/>
</dbReference>
<evidence type="ECO:0000259" key="3">
    <source>
        <dbReference type="PROSITE" id="PS51462"/>
    </source>
</evidence>
<evidence type="ECO:0000256" key="2">
    <source>
        <dbReference type="ARBA" id="ARBA00022801"/>
    </source>
</evidence>
<evidence type="ECO:0000313" key="5">
    <source>
        <dbReference type="Proteomes" id="UP001556118"/>
    </source>
</evidence>
<accession>A0ABV3R8N8</accession>
<reference evidence="4 5" key="1">
    <citation type="submission" date="2024-06" db="EMBL/GenBank/DDBJ databases">
        <title>Novosphingobium rhizovicinus M1R2S20.</title>
        <authorList>
            <person name="Sun J.-Q."/>
        </authorList>
    </citation>
    <scope>NUCLEOTIDE SEQUENCE [LARGE SCALE GENOMIC DNA]</scope>
    <source>
        <strain evidence="4 5">M1R2S20</strain>
    </source>
</reference>
<dbReference type="Pfam" id="PF00293">
    <property type="entry name" value="NUDIX"/>
    <property type="match status" value="1"/>
</dbReference>
<organism evidence="4 5">
    <name type="scientific">Novosphingobium rhizovicinum</name>
    <dbReference type="NCBI Taxonomy" id="3228928"/>
    <lineage>
        <taxon>Bacteria</taxon>
        <taxon>Pseudomonadati</taxon>
        <taxon>Pseudomonadota</taxon>
        <taxon>Alphaproteobacteria</taxon>
        <taxon>Sphingomonadales</taxon>
        <taxon>Sphingomonadaceae</taxon>
        <taxon>Novosphingobium</taxon>
    </lineage>
</organism>
<dbReference type="EMBL" id="JBFNXR010000019">
    <property type="protein sequence ID" value="MEW9854456.1"/>
    <property type="molecule type" value="Genomic_DNA"/>
</dbReference>
<keyword evidence="5" id="KW-1185">Reference proteome</keyword>
<sequence length="163" mass="18160">MLHLIPAPLHRCLYRLAHLARSLWWRTLRPTVHGCRVIALDADDRVLLIRQTYGSPHWVAPGGSVARREDPVATAHRELAEETACTLTEALKVAEVVERPSGAYNVVHVVVGRAAGALRPDLREVQEARWFALDLLPEDLSPRVERGLNGWIAAWRAAQSSSN</sequence>
<dbReference type="Gene3D" id="3.90.79.10">
    <property type="entry name" value="Nucleoside Triphosphate Pyrophosphohydrolase"/>
    <property type="match status" value="1"/>
</dbReference>
<evidence type="ECO:0000313" key="4">
    <source>
        <dbReference type="EMBL" id="MEW9854456.1"/>
    </source>
</evidence>
<name>A0ABV3R8N8_9SPHN</name>
<keyword evidence="2" id="KW-0378">Hydrolase</keyword>
<dbReference type="PANTHER" id="PTHR43046">
    <property type="entry name" value="GDP-MANNOSE MANNOSYL HYDROLASE"/>
    <property type="match status" value="1"/>
</dbReference>
<dbReference type="RefSeq" id="WP_367770225.1">
    <property type="nucleotide sequence ID" value="NZ_JBFNXR010000019.1"/>
</dbReference>
<dbReference type="Proteomes" id="UP001556118">
    <property type="component" value="Unassembled WGS sequence"/>
</dbReference>
<comment type="cofactor">
    <cofactor evidence="1">
        <name>Mg(2+)</name>
        <dbReference type="ChEBI" id="CHEBI:18420"/>
    </cofactor>
</comment>
<dbReference type="SUPFAM" id="SSF55811">
    <property type="entry name" value="Nudix"/>
    <property type="match status" value="1"/>
</dbReference>
<feature type="domain" description="Nudix hydrolase" evidence="3">
    <location>
        <begin position="30"/>
        <end position="154"/>
    </location>
</feature>
<dbReference type="InterPro" id="IPR000086">
    <property type="entry name" value="NUDIX_hydrolase_dom"/>
</dbReference>
<dbReference type="InterPro" id="IPR015797">
    <property type="entry name" value="NUDIX_hydrolase-like_dom_sf"/>
</dbReference>
<comment type="caution">
    <text evidence="4">The sequence shown here is derived from an EMBL/GenBank/DDBJ whole genome shotgun (WGS) entry which is preliminary data.</text>
</comment>
<proteinExistence type="predicted"/>
<gene>
    <name evidence="4" type="ORF">ABUH87_04565</name>
</gene>
<evidence type="ECO:0000256" key="1">
    <source>
        <dbReference type="ARBA" id="ARBA00001946"/>
    </source>
</evidence>